<dbReference type="OrthoDB" id="4644at2759"/>
<protein>
    <submittedName>
        <fullName evidence="2">Uncharacterized protein</fullName>
    </submittedName>
</protein>
<sequence length="368" mass="40082">MTVLRLTPTSVALLLIAVQSLLSRVRVQAKHLRRLLAREADIRRMGPDATTRHHREGEAFLTGIRRPPSPPMSAHDESARRGRHHYQLLRRLRRSSLPVLSAAAALGDGDTSEGEGECDADCRARSDEPDRQMQWSSNATAQGHHNTTAAAIERGVALNGGWVESESPHAAAADIESYGASSAPAQVAIPQSPPNVGNPQPVPPLPGLSIESILKELKAIQDTSSRKYCILGTRHCSYLHQQIIELLSYALVLSGNHVYTSGASGTNAAAVRGALRANCSELLTVILPQSFDRQVPEAQELLRKVKQIVEMPENDCLPLDEAAKRCNAKLLNHTDHLIAFAFHDSKTIIQTAQDAKTQTMLVVILFLD</sequence>
<evidence type="ECO:0000313" key="3">
    <source>
        <dbReference type="Proteomes" id="UP000041254"/>
    </source>
</evidence>
<feature type="region of interest" description="Disordered" evidence="1">
    <location>
        <begin position="62"/>
        <end position="81"/>
    </location>
</feature>
<reference evidence="2 3" key="1">
    <citation type="submission" date="2014-11" db="EMBL/GenBank/DDBJ databases">
        <authorList>
            <person name="Zhu J."/>
            <person name="Qi W."/>
            <person name="Song R."/>
        </authorList>
    </citation>
    <scope>NUCLEOTIDE SEQUENCE [LARGE SCALE GENOMIC DNA]</scope>
</reference>
<dbReference type="InParanoid" id="A0A0G4ENI7"/>
<proteinExistence type="predicted"/>
<dbReference type="SUPFAM" id="SSF102405">
    <property type="entry name" value="MCP/YpsA-like"/>
    <property type="match status" value="1"/>
</dbReference>
<dbReference type="AlphaFoldDB" id="A0A0G4ENI7"/>
<feature type="compositionally biased region" description="Basic and acidic residues" evidence="1">
    <location>
        <begin position="120"/>
        <end position="129"/>
    </location>
</feature>
<organism evidence="2 3">
    <name type="scientific">Vitrella brassicaformis (strain CCMP3155)</name>
    <dbReference type="NCBI Taxonomy" id="1169540"/>
    <lineage>
        <taxon>Eukaryota</taxon>
        <taxon>Sar</taxon>
        <taxon>Alveolata</taxon>
        <taxon>Colpodellida</taxon>
        <taxon>Vitrellaceae</taxon>
        <taxon>Vitrella</taxon>
    </lineage>
</organism>
<evidence type="ECO:0000313" key="2">
    <source>
        <dbReference type="EMBL" id="CEL98416.1"/>
    </source>
</evidence>
<dbReference type="EMBL" id="CDMY01000270">
    <property type="protein sequence ID" value="CEL98416.1"/>
    <property type="molecule type" value="Genomic_DNA"/>
</dbReference>
<keyword evidence="3" id="KW-1185">Reference proteome</keyword>
<dbReference type="STRING" id="1169540.A0A0G4ENI7"/>
<accession>A0A0G4ENI7</accession>
<dbReference type="Gene3D" id="3.40.50.450">
    <property type="match status" value="1"/>
</dbReference>
<gene>
    <name evidence="2" type="ORF">Vbra_12467</name>
</gene>
<evidence type="ECO:0000256" key="1">
    <source>
        <dbReference type="SAM" id="MobiDB-lite"/>
    </source>
</evidence>
<dbReference type="Proteomes" id="UP000041254">
    <property type="component" value="Unassembled WGS sequence"/>
</dbReference>
<feature type="region of interest" description="Disordered" evidence="1">
    <location>
        <begin position="105"/>
        <end position="129"/>
    </location>
</feature>
<dbReference type="VEuPathDB" id="CryptoDB:Vbra_12467"/>
<feature type="compositionally biased region" description="Acidic residues" evidence="1">
    <location>
        <begin position="110"/>
        <end position="119"/>
    </location>
</feature>
<name>A0A0G4ENI7_VITBC</name>